<evidence type="ECO:0000313" key="11">
    <source>
        <dbReference type="EMBL" id="SDE60022.1"/>
    </source>
</evidence>
<dbReference type="Gene3D" id="3.90.1200.10">
    <property type="match status" value="1"/>
</dbReference>
<dbReference type="STRING" id="675864.SAMN04489747_3862"/>
<feature type="binding site" evidence="9">
    <location>
        <position position="195"/>
    </location>
    <ligand>
        <name>Mg(2+)</name>
        <dbReference type="ChEBI" id="CHEBI:18420"/>
    </ligand>
</feature>
<accession>A0A1G7E8N1</accession>
<dbReference type="Pfam" id="PF01636">
    <property type="entry name" value="APH"/>
    <property type="match status" value="1"/>
</dbReference>
<sequence>MSAPAHEEVPQLLHEAVAGRPTRCVWRNALGGLTFAVGSPVVEYLKWSPECWETDLGLEAEKTAWASRWVAAPEVLDVGFGVDPRLGPGAWVRTRALPGTTAIGPEWQSEATVVELGRALRELHDRLPVRECAWSWSAEDQLARLREHLPDAPLDALGEPPEVDREVVCHGDACNPNFLMRPGADGRPRCSGYVDLGELGLADRWSDLAPALLSLGWNFPDVAGPERRRDLLLEGYGVDLDADRLDWYTRLYTAGDGDAPAEGQKTV</sequence>
<feature type="active site" description="Proton acceptor" evidence="8">
    <location>
        <position position="172"/>
    </location>
</feature>
<dbReference type="GO" id="GO:0046872">
    <property type="term" value="F:metal ion binding"/>
    <property type="evidence" value="ECO:0007669"/>
    <property type="project" value="UniProtKB-KW"/>
</dbReference>
<dbReference type="GO" id="GO:0005524">
    <property type="term" value="F:ATP binding"/>
    <property type="evidence" value="ECO:0007669"/>
    <property type="project" value="UniProtKB-KW"/>
</dbReference>
<evidence type="ECO:0000256" key="3">
    <source>
        <dbReference type="ARBA" id="ARBA00022741"/>
    </source>
</evidence>
<evidence type="ECO:0000313" key="12">
    <source>
        <dbReference type="Proteomes" id="UP000198546"/>
    </source>
</evidence>
<keyword evidence="12" id="KW-1185">Reference proteome</keyword>
<evidence type="ECO:0000256" key="6">
    <source>
        <dbReference type="ARBA" id="ARBA00023251"/>
    </source>
</evidence>
<keyword evidence="4 7" id="KW-0418">Kinase</keyword>
<dbReference type="GO" id="GO:0016301">
    <property type="term" value="F:kinase activity"/>
    <property type="evidence" value="ECO:0007669"/>
    <property type="project" value="UniProtKB-KW"/>
</dbReference>
<keyword evidence="3 7" id="KW-0547">Nucleotide-binding</keyword>
<gene>
    <name evidence="11" type="ORF">SAMN04489747_3862</name>
</gene>
<dbReference type="GO" id="GO:0046677">
    <property type="term" value="P:response to antibiotic"/>
    <property type="evidence" value="ECO:0007669"/>
    <property type="project" value="UniProtKB-KW"/>
</dbReference>
<keyword evidence="5 7" id="KW-0067">ATP-binding</keyword>
<dbReference type="Proteomes" id="UP000198546">
    <property type="component" value="Chromosome i"/>
</dbReference>
<reference evidence="11 12" key="1">
    <citation type="submission" date="2016-10" db="EMBL/GenBank/DDBJ databases">
        <authorList>
            <person name="de Groot N.N."/>
        </authorList>
    </citation>
    <scope>NUCLEOTIDE SEQUENCE [LARGE SCALE GENOMIC DNA]</scope>
    <source>
        <strain evidence="11 12">MON 2.2</strain>
    </source>
</reference>
<dbReference type="PIRSF" id="PIRSF000706">
    <property type="entry name" value="Kanamycin_kin"/>
    <property type="match status" value="1"/>
</dbReference>
<feature type="domain" description="Aminoglycoside phosphotransferase" evidence="10">
    <location>
        <begin position="70"/>
        <end position="240"/>
    </location>
</feature>
<keyword evidence="9" id="KW-0479">Metal-binding</keyword>
<dbReference type="EMBL" id="LT629688">
    <property type="protein sequence ID" value="SDE60022.1"/>
    <property type="molecule type" value="Genomic_DNA"/>
</dbReference>
<evidence type="ECO:0000256" key="9">
    <source>
        <dbReference type="PIRSR" id="PIRSR000706-2"/>
    </source>
</evidence>
<dbReference type="OrthoDB" id="3806873at2"/>
<dbReference type="InterPro" id="IPR011009">
    <property type="entry name" value="Kinase-like_dom_sf"/>
</dbReference>
<dbReference type="RefSeq" id="WP_090595750.1">
    <property type="nucleotide sequence ID" value="NZ_LT629688.1"/>
</dbReference>
<proteinExistence type="inferred from homology"/>
<keyword evidence="9" id="KW-0460">Magnesium</keyword>
<evidence type="ECO:0000259" key="10">
    <source>
        <dbReference type="Pfam" id="PF01636"/>
    </source>
</evidence>
<protein>
    <submittedName>
        <fullName evidence="11">Kanamycin kinase</fullName>
    </submittedName>
</protein>
<comment type="similarity">
    <text evidence="1 7">Belongs to the aminoglycoside phosphotransferase family.</text>
</comment>
<dbReference type="AlphaFoldDB" id="A0A1G7E8N1"/>
<evidence type="ECO:0000256" key="4">
    <source>
        <dbReference type="ARBA" id="ARBA00022777"/>
    </source>
</evidence>
<evidence type="ECO:0000256" key="7">
    <source>
        <dbReference type="PIRNR" id="PIRNR000706"/>
    </source>
</evidence>
<feature type="binding site" evidence="9">
    <location>
        <position position="177"/>
    </location>
    <ligand>
        <name>Mg(2+)</name>
        <dbReference type="ChEBI" id="CHEBI:18420"/>
    </ligand>
</feature>
<dbReference type="Gene3D" id="3.30.200.20">
    <property type="entry name" value="Phosphorylase Kinase, domain 1"/>
    <property type="match status" value="1"/>
</dbReference>
<name>A0A1G7E8N1_9ACTN</name>
<dbReference type="SUPFAM" id="SSF56112">
    <property type="entry name" value="Protein kinase-like (PK-like)"/>
    <property type="match status" value="1"/>
</dbReference>
<evidence type="ECO:0000256" key="2">
    <source>
        <dbReference type="ARBA" id="ARBA00022679"/>
    </source>
</evidence>
<dbReference type="GO" id="GO:0016773">
    <property type="term" value="F:phosphotransferase activity, alcohol group as acceptor"/>
    <property type="evidence" value="ECO:0007669"/>
    <property type="project" value="InterPro"/>
</dbReference>
<keyword evidence="6 7" id="KW-0046">Antibiotic resistance</keyword>
<dbReference type="InterPro" id="IPR002575">
    <property type="entry name" value="Aminoglycoside_PTrfase"/>
</dbReference>
<evidence type="ECO:0000256" key="1">
    <source>
        <dbReference type="ARBA" id="ARBA00006219"/>
    </source>
</evidence>
<evidence type="ECO:0000256" key="5">
    <source>
        <dbReference type="ARBA" id="ARBA00022840"/>
    </source>
</evidence>
<organism evidence="11 12">
    <name type="scientific">Auraticoccus monumenti</name>
    <dbReference type="NCBI Taxonomy" id="675864"/>
    <lineage>
        <taxon>Bacteria</taxon>
        <taxon>Bacillati</taxon>
        <taxon>Actinomycetota</taxon>
        <taxon>Actinomycetes</taxon>
        <taxon>Propionibacteriales</taxon>
        <taxon>Propionibacteriaceae</taxon>
        <taxon>Auraticoccus</taxon>
    </lineage>
</organism>
<evidence type="ECO:0000256" key="8">
    <source>
        <dbReference type="PIRSR" id="PIRSR000706-1"/>
    </source>
</evidence>
<keyword evidence="2 7" id="KW-0808">Transferase</keyword>
<dbReference type="InterPro" id="IPR024165">
    <property type="entry name" value="Kan/Strep_kinase"/>
</dbReference>